<proteinExistence type="predicted"/>
<evidence type="ECO:0000313" key="5">
    <source>
        <dbReference type="Proteomes" id="UP000187323"/>
    </source>
</evidence>
<dbReference type="OrthoDB" id="2083683at2"/>
<dbReference type="EMBL" id="MPTO01000042">
    <property type="protein sequence ID" value="OME11065.1"/>
    <property type="molecule type" value="Genomic_DNA"/>
</dbReference>
<dbReference type="Proteomes" id="UP000187465">
    <property type="component" value="Unassembled WGS sequence"/>
</dbReference>
<gene>
    <name evidence="3" type="ORF">BJP51_04200</name>
    <name evidence="4" type="ORF">BSK47_29600</name>
</gene>
<dbReference type="GO" id="GO:0003677">
    <property type="term" value="F:DNA binding"/>
    <property type="evidence" value="ECO:0007669"/>
    <property type="project" value="InterPro"/>
</dbReference>
<feature type="coiled-coil region" evidence="1">
    <location>
        <begin position="8"/>
        <end position="42"/>
    </location>
</feature>
<evidence type="ECO:0000313" key="3">
    <source>
        <dbReference type="EMBL" id="OMD25456.1"/>
    </source>
</evidence>
<dbReference type="RefSeq" id="WP_051491328.1">
    <property type="nucleotide sequence ID" value="NZ_MKQK01000047.1"/>
</dbReference>
<keyword evidence="1" id="KW-0175">Coiled coil</keyword>
<dbReference type="Gene3D" id="1.10.10.10">
    <property type="entry name" value="Winged helix-like DNA-binding domain superfamily/Winged helix DNA-binding domain"/>
    <property type="match status" value="1"/>
</dbReference>
<dbReference type="GO" id="GO:0006352">
    <property type="term" value="P:DNA-templated transcription initiation"/>
    <property type="evidence" value="ECO:0007669"/>
    <property type="project" value="InterPro"/>
</dbReference>
<dbReference type="Proteomes" id="UP000187323">
    <property type="component" value="Unassembled WGS sequence"/>
</dbReference>
<dbReference type="InterPro" id="IPR036388">
    <property type="entry name" value="WH-like_DNA-bd_sf"/>
</dbReference>
<evidence type="ECO:0000313" key="4">
    <source>
        <dbReference type="EMBL" id="OME11065.1"/>
    </source>
</evidence>
<sequence length="196" mass="23013">MMNDRALIASYKDTKGKLNKKLASLEKELEPLKKKIEDSKDRNERELLRKQMEPIKLDKNMMSAIISDLDYSIEWMETGYPPGWRRTIDRRSGAQRTSVWDPAWMEYLTAYEVEFQQEEEEGRCLQPHEQYAIEDAMHNLSERERQCFVLHHGCGMSLKQISLELDTKKSTVQSYLDRATTKVEINKGMSLFLQCV</sequence>
<evidence type="ECO:0000259" key="2">
    <source>
        <dbReference type="Pfam" id="PF08281"/>
    </source>
</evidence>
<reference evidence="5 6" key="1">
    <citation type="submission" date="2016-10" db="EMBL/GenBank/DDBJ databases">
        <title>Paenibacillus species isolates.</title>
        <authorList>
            <person name="Beno S.M."/>
        </authorList>
    </citation>
    <scope>NUCLEOTIDE SEQUENCE [LARGE SCALE GENOMIC DNA]</scope>
    <source>
        <strain evidence="3 6">FSL H7-0604</strain>
        <strain evidence="4 5">FSL H7-0918</strain>
    </source>
</reference>
<name>A0A1R0X051_9BACL</name>
<dbReference type="EMBL" id="MKQP01000045">
    <property type="protein sequence ID" value="OMD25456.1"/>
    <property type="molecule type" value="Genomic_DNA"/>
</dbReference>
<dbReference type="AlphaFoldDB" id="A0A1R0X051"/>
<dbReference type="CDD" id="cd06171">
    <property type="entry name" value="Sigma70_r4"/>
    <property type="match status" value="1"/>
</dbReference>
<organism evidence="3 6">
    <name type="scientific">Paenibacillus odorifer</name>
    <dbReference type="NCBI Taxonomy" id="189426"/>
    <lineage>
        <taxon>Bacteria</taxon>
        <taxon>Bacillati</taxon>
        <taxon>Bacillota</taxon>
        <taxon>Bacilli</taxon>
        <taxon>Bacillales</taxon>
        <taxon>Paenibacillaceae</taxon>
        <taxon>Paenibacillus</taxon>
    </lineage>
</organism>
<protein>
    <recommendedName>
        <fullName evidence="2">RNA polymerase sigma factor 70 region 4 type 2 domain-containing protein</fullName>
    </recommendedName>
</protein>
<evidence type="ECO:0000313" key="6">
    <source>
        <dbReference type="Proteomes" id="UP000187465"/>
    </source>
</evidence>
<evidence type="ECO:0000256" key="1">
    <source>
        <dbReference type="SAM" id="Coils"/>
    </source>
</evidence>
<dbReference type="InterPro" id="IPR013249">
    <property type="entry name" value="RNA_pol_sigma70_r4_t2"/>
</dbReference>
<feature type="domain" description="RNA polymerase sigma factor 70 region 4 type 2" evidence="2">
    <location>
        <begin position="132"/>
        <end position="179"/>
    </location>
</feature>
<dbReference type="GO" id="GO:0016987">
    <property type="term" value="F:sigma factor activity"/>
    <property type="evidence" value="ECO:0007669"/>
    <property type="project" value="InterPro"/>
</dbReference>
<dbReference type="InterPro" id="IPR013324">
    <property type="entry name" value="RNA_pol_sigma_r3/r4-like"/>
</dbReference>
<dbReference type="Pfam" id="PF08281">
    <property type="entry name" value="Sigma70_r4_2"/>
    <property type="match status" value="1"/>
</dbReference>
<accession>A0A1R0X051</accession>
<dbReference type="SUPFAM" id="SSF88659">
    <property type="entry name" value="Sigma3 and sigma4 domains of RNA polymerase sigma factors"/>
    <property type="match status" value="1"/>
</dbReference>
<comment type="caution">
    <text evidence="3">The sequence shown here is derived from an EMBL/GenBank/DDBJ whole genome shotgun (WGS) entry which is preliminary data.</text>
</comment>